<feature type="signal peptide" evidence="8">
    <location>
        <begin position="1"/>
        <end position="19"/>
    </location>
</feature>
<dbReference type="AlphaFoldDB" id="S8E8C9"/>
<evidence type="ECO:0000256" key="4">
    <source>
        <dbReference type="ARBA" id="ARBA00022729"/>
    </source>
</evidence>
<dbReference type="OrthoDB" id="1394818at2759"/>
<feature type="domain" description="Leucine-rich repeat-containing N-terminal plant-type" evidence="9">
    <location>
        <begin position="368"/>
        <end position="405"/>
    </location>
</feature>
<evidence type="ECO:0000256" key="3">
    <source>
        <dbReference type="ARBA" id="ARBA00022692"/>
    </source>
</evidence>
<feature type="non-terminal residue" evidence="11">
    <location>
        <position position="510"/>
    </location>
</feature>
<evidence type="ECO:0000256" key="6">
    <source>
        <dbReference type="ARBA" id="ARBA00022989"/>
    </source>
</evidence>
<dbReference type="InterPro" id="IPR024788">
    <property type="entry name" value="Malectin-like_Carb-bd_dom"/>
</dbReference>
<evidence type="ECO:0000256" key="5">
    <source>
        <dbReference type="ARBA" id="ARBA00022737"/>
    </source>
</evidence>
<comment type="caution">
    <text evidence="11">The sequence shown here is derived from an EMBL/GenBank/DDBJ whole genome shotgun (WGS) entry which is preliminary data.</text>
</comment>
<dbReference type="InterPro" id="IPR013210">
    <property type="entry name" value="LRR_N_plant-typ"/>
</dbReference>
<reference evidence="11 12" key="1">
    <citation type="journal article" date="2013" name="BMC Genomics">
        <title>The miniature genome of a carnivorous plant Genlisea aurea contains a low number of genes and short non-coding sequences.</title>
        <authorList>
            <person name="Leushkin E.V."/>
            <person name="Sutormin R.A."/>
            <person name="Nabieva E.R."/>
            <person name="Penin A.A."/>
            <person name="Kondrashov A.S."/>
            <person name="Logacheva M.D."/>
        </authorList>
    </citation>
    <scope>NUCLEOTIDE SEQUENCE [LARGE SCALE GENOMIC DNA]</scope>
</reference>
<dbReference type="InterPro" id="IPR032675">
    <property type="entry name" value="LRR_dom_sf"/>
</dbReference>
<dbReference type="PANTHER" id="PTHR45631:SF45">
    <property type="entry name" value="LEUCINE-RICH REPEAT (LRR) FAMILY PROTEIN"/>
    <property type="match status" value="1"/>
</dbReference>
<dbReference type="PROSITE" id="PS51450">
    <property type="entry name" value="LRR"/>
    <property type="match status" value="1"/>
</dbReference>
<dbReference type="InterPro" id="IPR001611">
    <property type="entry name" value="Leu-rich_rpt"/>
</dbReference>
<dbReference type="GO" id="GO:0016020">
    <property type="term" value="C:membrane"/>
    <property type="evidence" value="ECO:0007669"/>
    <property type="project" value="UniProtKB-SubCell"/>
</dbReference>
<dbReference type="Pfam" id="PF12819">
    <property type="entry name" value="Malectin_like"/>
    <property type="match status" value="1"/>
</dbReference>
<keyword evidence="2" id="KW-0433">Leucine-rich repeat</keyword>
<keyword evidence="12" id="KW-1185">Reference proteome</keyword>
<organism evidence="11 12">
    <name type="scientific">Genlisea aurea</name>
    <dbReference type="NCBI Taxonomy" id="192259"/>
    <lineage>
        <taxon>Eukaryota</taxon>
        <taxon>Viridiplantae</taxon>
        <taxon>Streptophyta</taxon>
        <taxon>Embryophyta</taxon>
        <taxon>Tracheophyta</taxon>
        <taxon>Spermatophyta</taxon>
        <taxon>Magnoliopsida</taxon>
        <taxon>eudicotyledons</taxon>
        <taxon>Gunneridae</taxon>
        <taxon>Pentapetalae</taxon>
        <taxon>asterids</taxon>
        <taxon>lamiids</taxon>
        <taxon>Lamiales</taxon>
        <taxon>Lentibulariaceae</taxon>
        <taxon>Genlisea</taxon>
    </lineage>
</organism>
<evidence type="ECO:0000259" key="10">
    <source>
        <dbReference type="Pfam" id="PF12819"/>
    </source>
</evidence>
<evidence type="ECO:0008006" key="13">
    <source>
        <dbReference type="Google" id="ProtNLM"/>
    </source>
</evidence>
<dbReference type="SUPFAM" id="SSF52058">
    <property type="entry name" value="L domain-like"/>
    <property type="match status" value="1"/>
</dbReference>
<dbReference type="PANTHER" id="PTHR45631">
    <property type="entry name" value="OS07G0107800 PROTEIN-RELATED"/>
    <property type="match status" value="1"/>
</dbReference>
<proteinExistence type="predicted"/>
<evidence type="ECO:0000256" key="2">
    <source>
        <dbReference type="ARBA" id="ARBA00022614"/>
    </source>
</evidence>
<keyword evidence="3" id="KW-0812">Transmembrane</keyword>
<name>S8E8C9_9LAMI</name>
<dbReference type="Pfam" id="PF00560">
    <property type="entry name" value="LRR_1"/>
    <property type="match status" value="3"/>
</dbReference>
<keyword evidence="5" id="KW-0677">Repeat</keyword>
<keyword evidence="6" id="KW-1133">Transmembrane helix</keyword>
<evidence type="ECO:0000256" key="1">
    <source>
        <dbReference type="ARBA" id="ARBA00004167"/>
    </source>
</evidence>
<dbReference type="Gene3D" id="3.80.10.10">
    <property type="entry name" value="Ribonuclease Inhibitor"/>
    <property type="match status" value="1"/>
</dbReference>
<feature type="domain" description="Malectin-like" evidence="10">
    <location>
        <begin position="33"/>
        <end position="357"/>
    </location>
</feature>
<dbReference type="Proteomes" id="UP000015453">
    <property type="component" value="Unassembled WGS sequence"/>
</dbReference>
<evidence type="ECO:0000313" key="12">
    <source>
        <dbReference type="Proteomes" id="UP000015453"/>
    </source>
</evidence>
<accession>S8E8C9</accession>
<feature type="chain" id="PRO_5004562831" description="Malectin-like domain-containing protein" evidence="8">
    <location>
        <begin position="20"/>
        <end position="510"/>
    </location>
</feature>
<gene>
    <name evidence="11" type="ORF">M569_02646</name>
</gene>
<dbReference type="FunFam" id="3.80.10.10:FF:000129">
    <property type="entry name" value="Leucine-rich repeat receptor-like kinase"/>
    <property type="match status" value="1"/>
</dbReference>
<dbReference type="EMBL" id="AUSU01000965">
    <property type="protein sequence ID" value="EPS72113.1"/>
    <property type="molecule type" value="Genomic_DNA"/>
</dbReference>
<sequence>MSTAVFLLWLLTIPLLLSAFSNQQEEPKGFLLTCGSTTQTKEGSLLYTPDDPYISTGKRATLNTTTNILPRLSSLRFFPHSNARKHCYTFPVIKERKYLVRTSYFYGGFDGGKEPPVFDQIIDATRWSVVNTTEDYKNGDSSYYEAVVRTHSKYLSVCLAANRDYTPPNSSPFISSLELRPIGDSLYNSTDFGKNMLVTVARSSFGPDKGVIAFPDDEFDRYWQGYGGGGDRHFVSSQSQINPSQFWNIPPRKAFSTAITSDSAESWVLRWPDFSLTRALYYIALYFQDNRPRGPESWRIFNIHINGEKFYQNLNVTVDGESVVGPAWILEGNTEISMTAAGGSAVAPVISAGEIMQILALGGKTVTRDVVAINGIKDHFTHAPEDWAGDPCLPRENSWTGVSCSKQAPFRIHSLDLTGLGLSGSLPHHIAKLTALKNLWLGNNKFTGEIPDFSELKSLETLHLENNQFEGSIPSTLGELPYLRELFLQNNKINGSLPESLKHKHGINIR</sequence>
<evidence type="ECO:0000256" key="7">
    <source>
        <dbReference type="ARBA" id="ARBA00023136"/>
    </source>
</evidence>
<keyword evidence="7" id="KW-0472">Membrane</keyword>
<protein>
    <recommendedName>
        <fullName evidence="13">Malectin-like domain-containing protein</fullName>
    </recommendedName>
</protein>
<comment type="subcellular location">
    <subcellularLocation>
        <location evidence="1">Membrane</location>
        <topology evidence="1">Single-pass membrane protein</topology>
    </subcellularLocation>
</comment>
<evidence type="ECO:0000259" key="9">
    <source>
        <dbReference type="Pfam" id="PF08263"/>
    </source>
</evidence>
<keyword evidence="4 8" id="KW-0732">Signal</keyword>
<evidence type="ECO:0000256" key="8">
    <source>
        <dbReference type="SAM" id="SignalP"/>
    </source>
</evidence>
<dbReference type="Gene3D" id="2.60.120.430">
    <property type="entry name" value="Galactose-binding lectin"/>
    <property type="match status" value="1"/>
</dbReference>
<dbReference type="Pfam" id="PF08263">
    <property type="entry name" value="LRRNT_2"/>
    <property type="match status" value="1"/>
</dbReference>
<evidence type="ECO:0000313" key="11">
    <source>
        <dbReference type="EMBL" id="EPS72113.1"/>
    </source>
</evidence>